<dbReference type="Pfam" id="PF17900">
    <property type="entry name" value="Peptidase_M1_N"/>
    <property type="match status" value="1"/>
</dbReference>
<comment type="similarity">
    <text evidence="1 11">Belongs to the peptidase M1 family.</text>
</comment>
<comment type="cofactor">
    <cofactor evidence="9 11">
        <name>Zn(2+)</name>
        <dbReference type="ChEBI" id="CHEBI:29105"/>
    </cofactor>
    <text evidence="9 11">Binds 1 zinc ion per subunit.</text>
</comment>
<dbReference type="InterPro" id="IPR042097">
    <property type="entry name" value="Aminopeptidase_N-like_N_sf"/>
</dbReference>
<keyword evidence="3 11" id="KW-0645">Protease</keyword>
<dbReference type="CDD" id="cd09601">
    <property type="entry name" value="M1_APN-Q_like"/>
    <property type="match status" value="1"/>
</dbReference>
<dbReference type="GO" id="GO:0008270">
    <property type="term" value="F:zinc ion binding"/>
    <property type="evidence" value="ECO:0007669"/>
    <property type="project" value="UniProtKB-UniRule"/>
</dbReference>
<feature type="binding site" evidence="9">
    <location>
        <position position="346"/>
    </location>
    <ligand>
        <name>Zn(2+)</name>
        <dbReference type="ChEBI" id="CHEBI:29105"/>
        <note>catalytic</note>
    </ligand>
</feature>
<feature type="binding site" evidence="9">
    <location>
        <position position="323"/>
    </location>
    <ligand>
        <name>Zn(2+)</name>
        <dbReference type="ChEBI" id="CHEBI:29105"/>
        <note>catalytic</note>
    </ligand>
</feature>
<evidence type="ECO:0000256" key="4">
    <source>
        <dbReference type="ARBA" id="ARBA00022723"/>
    </source>
</evidence>
<evidence type="ECO:0000313" key="16">
    <source>
        <dbReference type="Proteomes" id="UP000000599"/>
    </source>
</evidence>
<keyword evidence="6 9" id="KW-0862">Zinc</keyword>
<dbReference type="FunFam" id="1.10.390.10:FF:000001">
    <property type="entry name" value="Aminopeptidase"/>
    <property type="match status" value="1"/>
</dbReference>
<keyword evidence="5 11" id="KW-0378">Hydrolase</keyword>
<evidence type="ECO:0000256" key="8">
    <source>
        <dbReference type="PIRSR" id="PIRSR634016-1"/>
    </source>
</evidence>
<dbReference type="InterPro" id="IPR014782">
    <property type="entry name" value="Peptidase_M1_dom"/>
</dbReference>
<organism evidence="15 16">
    <name type="scientific">Debaryomyces hansenii (strain ATCC 36239 / CBS 767 / BCRC 21394 / JCM 1990 / NBRC 0083 / IGC 2968)</name>
    <name type="common">Yeast</name>
    <name type="synonym">Torulaspora hansenii</name>
    <dbReference type="NCBI Taxonomy" id="284592"/>
    <lineage>
        <taxon>Eukaryota</taxon>
        <taxon>Fungi</taxon>
        <taxon>Dikarya</taxon>
        <taxon>Ascomycota</taxon>
        <taxon>Saccharomycotina</taxon>
        <taxon>Pichiomycetes</taxon>
        <taxon>Debaryomycetaceae</taxon>
        <taxon>Debaryomyces</taxon>
    </lineage>
</organism>
<dbReference type="GO" id="GO:0006508">
    <property type="term" value="P:proteolysis"/>
    <property type="evidence" value="ECO:0007669"/>
    <property type="project" value="UniProtKB-KW"/>
</dbReference>
<evidence type="ECO:0000256" key="5">
    <source>
        <dbReference type="ARBA" id="ARBA00022801"/>
    </source>
</evidence>
<dbReference type="GO" id="GO:0043171">
    <property type="term" value="P:peptide catabolic process"/>
    <property type="evidence" value="ECO:0007669"/>
    <property type="project" value="TreeGrafter"/>
</dbReference>
<evidence type="ECO:0000256" key="3">
    <source>
        <dbReference type="ARBA" id="ARBA00022670"/>
    </source>
</evidence>
<feature type="domain" description="ERAP1-like C-terminal" evidence="13">
    <location>
        <begin position="551"/>
        <end position="878"/>
    </location>
</feature>
<feature type="site" description="Transition state stabilizer" evidence="10">
    <location>
        <position position="409"/>
    </location>
</feature>
<feature type="binding site" evidence="9">
    <location>
        <position position="327"/>
    </location>
    <ligand>
        <name>Zn(2+)</name>
        <dbReference type="ChEBI" id="CHEBI:29105"/>
        <note>catalytic</note>
    </ligand>
</feature>
<gene>
    <name evidence="15" type="ordered locus">DEHA2B09702g</name>
</gene>
<dbReference type="Pfam" id="PF11838">
    <property type="entry name" value="ERAP1_C"/>
    <property type="match status" value="1"/>
</dbReference>
<feature type="domain" description="Peptidase M1 membrane alanine aminopeptidase" evidence="12">
    <location>
        <begin position="253"/>
        <end position="468"/>
    </location>
</feature>
<dbReference type="InterPro" id="IPR045357">
    <property type="entry name" value="Aminopeptidase_N-like_N"/>
</dbReference>
<dbReference type="Gene3D" id="2.60.40.1730">
    <property type="entry name" value="tricorn interacting facor f3 domain"/>
    <property type="match status" value="1"/>
</dbReference>
<dbReference type="PANTHER" id="PTHR11533:SF171">
    <property type="entry name" value="AMINOPEPTIDASE"/>
    <property type="match status" value="1"/>
</dbReference>
<reference evidence="15 16" key="1">
    <citation type="journal article" date="2004" name="Nature">
        <title>Genome evolution in yeasts.</title>
        <authorList>
            <consortium name="Genolevures"/>
            <person name="Dujon B."/>
            <person name="Sherman D."/>
            <person name="Fischer G."/>
            <person name="Durrens P."/>
            <person name="Casaregola S."/>
            <person name="Lafontaine I."/>
            <person name="de Montigny J."/>
            <person name="Marck C."/>
            <person name="Neuveglise C."/>
            <person name="Talla E."/>
            <person name="Goffard N."/>
            <person name="Frangeul L."/>
            <person name="Aigle M."/>
            <person name="Anthouard V."/>
            <person name="Babour A."/>
            <person name="Barbe V."/>
            <person name="Barnay S."/>
            <person name="Blanchin S."/>
            <person name="Beckerich J.M."/>
            <person name="Beyne E."/>
            <person name="Bleykasten C."/>
            <person name="Boisrame A."/>
            <person name="Boyer J."/>
            <person name="Cattolico L."/>
            <person name="Confanioleri F."/>
            <person name="de Daruvar A."/>
            <person name="Despons L."/>
            <person name="Fabre E."/>
            <person name="Fairhead C."/>
            <person name="Ferry-Dumazet H."/>
            <person name="Groppi A."/>
            <person name="Hantraye F."/>
            <person name="Hennequin C."/>
            <person name="Jauniaux N."/>
            <person name="Joyet P."/>
            <person name="Kachouri R."/>
            <person name="Kerrest A."/>
            <person name="Koszul R."/>
            <person name="Lemaire M."/>
            <person name="Lesur I."/>
            <person name="Ma L."/>
            <person name="Muller H."/>
            <person name="Nicaud J.M."/>
            <person name="Nikolski M."/>
            <person name="Oztas S."/>
            <person name="Ozier-Kalogeropoulos O."/>
            <person name="Pellenz S."/>
            <person name="Potier S."/>
            <person name="Richard G.F."/>
            <person name="Straub M.L."/>
            <person name="Suleau A."/>
            <person name="Swennene D."/>
            <person name="Tekaia F."/>
            <person name="Wesolowski-Louvel M."/>
            <person name="Westhof E."/>
            <person name="Wirth B."/>
            <person name="Zeniou-Meyer M."/>
            <person name="Zivanovic I."/>
            <person name="Bolotin-Fukuhara M."/>
            <person name="Thierry A."/>
            <person name="Bouchier C."/>
            <person name="Caudron B."/>
            <person name="Scarpelli C."/>
            <person name="Gaillardin C."/>
            <person name="Weissenbach J."/>
            <person name="Wincker P."/>
            <person name="Souciet J.L."/>
        </authorList>
    </citation>
    <scope>NUCLEOTIDE SEQUENCE [LARGE SCALE GENOMIC DNA]</scope>
    <source>
        <strain evidence="16">ATCC 36239 / CBS 767 / BCRC 21394 / JCM 1990 / NBRC 0083 / IGC 2968</strain>
    </source>
</reference>
<dbReference type="Gene3D" id="1.10.390.10">
    <property type="entry name" value="Neutral Protease Domain 2"/>
    <property type="match status" value="1"/>
</dbReference>
<dbReference type="InterPro" id="IPR050344">
    <property type="entry name" value="Peptidase_M1_aminopeptidases"/>
</dbReference>
<dbReference type="InParanoid" id="B5RSZ2"/>
<dbReference type="STRING" id="284592.B5RSZ2"/>
<keyword evidence="7 11" id="KW-0482">Metalloprotease</keyword>
<dbReference type="InterPro" id="IPR001930">
    <property type="entry name" value="Peptidase_M1"/>
</dbReference>
<dbReference type="Gene3D" id="2.60.40.1910">
    <property type="match status" value="1"/>
</dbReference>
<dbReference type="FunCoup" id="B5RSZ2">
    <property type="interactions" value="1070"/>
</dbReference>
<sequence length="903" mass="102918">MCNSNKKPYYEALPASLKPYHYDLSISDINVEKETFKGKVVIYFTIVEETKELHLNYRDLSVSQDKINIVLQCNDSTKDIGVTSIEEFKEKEYFIIKFDETVKPMNNSKLIVTLNFDAIIQTNMAGFYKSGYKESGVEKIMLSTQFEATDARRAFPCLDEPALKATFSVDLIVSQEWTTLGNMPIFEEKSIGSNLKTVKFEKTPIMSTYLLAWACGEFEYIESFTDGVYQNDKPLPVRIYTTKGYKEEAKLASEIAPKIIDYFSKIFEIKYPLPKLDLIAVHSFSHNAMENWGLVTYRSTALLYSETKSDPSYKQKVAYVVAHELAHQWFGNLVTMKWWDELWLNEGFATWVGFAAVDYLFPEWDIFSGFVSESLQQALNLDGLRNSHPIEVPVVDALDIDQVFDAISYLKGASTILMISNSLGTEIFLKGVANYLNKNKFSNATSHDLWSSISEVSGRPVNEMMESWIKKIGFPIVNVDLNSAAKQLTIKQSRFLNSGDLEDEENHTKWWIPLNISNGPSIGDKLSLDPNEISPGSANVTINDFPLTNDFFKLNKDTAGVYRVNYSPQVMEHNILPFFNKLSGKDKVGIIADVASIAVSGDRFTSTTTLLKLIKSVIDSDSIGDEYVVWLELGKRLDHILVSFAGMDERVSIGLKNFAKSVYEKVSVNFLNELEKNKIDDSQFLRTKLRAEILGKSGLLSITESEDYALRLFNEWKSGKPIHPSLRAFVFSTIVSSKRLIDSEKFGLILHEVTHPTSLDSREIALESLGHINDKELSQKLIGYLINPDVVPTMDSHFLGRSLSTNATTKDEFWKFFKENYDEFYKLMSTNMVVLDRFIKLTLGKYQSMAMYNEIKNFFSRKDVHGFERSYKQVLDNILINSSWVERDLDEVKEWLQANGYIN</sequence>
<dbReference type="Proteomes" id="UP000000599">
    <property type="component" value="Chromosome B"/>
</dbReference>
<keyword evidence="4 9" id="KW-0479">Metal-binding</keyword>
<dbReference type="PANTHER" id="PTHR11533">
    <property type="entry name" value="PROTEASE M1 ZINC METALLOPROTEASE"/>
    <property type="match status" value="1"/>
</dbReference>
<dbReference type="AlphaFoldDB" id="B5RSZ2"/>
<evidence type="ECO:0000256" key="6">
    <source>
        <dbReference type="ARBA" id="ARBA00022833"/>
    </source>
</evidence>
<dbReference type="Pfam" id="PF01433">
    <property type="entry name" value="Peptidase_M1"/>
    <property type="match status" value="1"/>
</dbReference>
<feature type="active site" description="Proton acceptor" evidence="8">
    <location>
        <position position="324"/>
    </location>
</feature>
<dbReference type="InterPro" id="IPR024571">
    <property type="entry name" value="ERAP1-like_C_dom"/>
</dbReference>
<dbReference type="Gene3D" id="1.25.50.20">
    <property type="match status" value="1"/>
</dbReference>
<evidence type="ECO:0000256" key="10">
    <source>
        <dbReference type="PIRSR" id="PIRSR634016-4"/>
    </source>
</evidence>
<evidence type="ECO:0000256" key="9">
    <source>
        <dbReference type="PIRSR" id="PIRSR634016-3"/>
    </source>
</evidence>
<proteinExistence type="inferred from homology"/>
<dbReference type="OMA" id="WNVWSQF"/>
<evidence type="ECO:0000259" key="14">
    <source>
        <dbReference type="Pfam" id="PF17900"/>
    </source>
</evidence>
<dbReference type="GO" id="GO:0042277">
    <property type="term" value="F:peptide binding"/>
    <property type="evidence" value="ECO:0007669"/>
    <property type="project" value="TreeGrafter"/>
</dbReference>
<evidence type="ECO:0000256" key="11">
    <source>
        <dbReference type="RuleBase" id="RU364040"/>
    </source>
</evidence>
<evidence type="ECO:0000259" key="13">
    <source>
        <dbReference type="Pfam" id="PF11838"/>
    </source>
</evidence>
<accession>B5RSZ2</accession>
<dbReference type="GO" id="GO:0016020">
    <property type="term" value="C:membrane"/>
    <property type="evidence" value="ECO:0007669"/>
    <property type="project" value="TreeGrafter"/>
</dbReference>
<dbReference type="RefSeq" id="XP_002770107.1">
    <property type="nucleotide sequence ID" value="XM_002770061.1"/>
</dbReference>
<dbReference type="MEROPS" id="M01.A25"/>
<dbReference type="SUPFAM" id="SSF55486">
    <property type="entry name" value="Metalloproteases ('zincins'), catalytic domain"/>
    <property type="match status" value="1"/>
</dbReference>
<dbReference type="VEuPathDB" id="FungiDB:DEHA2B09702g"/>
<evidence type="ECO:0000256" key="2">
    <source>
        <dbReference type="ARBA" id="ARBA00022438"/>
    </source>
</evidence>
<dbReference type="HOGENOM" id="CLU_003705_0_1_1"/>
<dbReference type="GO" id="GO:0070006">
    <property type="term" value="F:metalloaminopeptidase activity"/>
    <property type="evidence" value="ECO:0007669"/>
    <property type="project" value="TreeGrafter"/>
</dbReference>
<keyword evidence="16" id="KW-1185">Reference proteome</keyword>
<dbReference type="GeneID" id="8998226"/>
<dbReference type="EC" id="3.4.11.-" evidence="11"/>
<dbReference type="InterPro" id="IPR034016">
    <property type="entry name" value="M1_APN-typ"/>
</dbReference>
<dbReference type="SUPFAM" id="SSF63737">
    <property type="entry name" value="Leukotriene A4 hydrolase N-terminal domain"/>
    <property type="match status" value="1"/>
</dbReference>
<dbReference type="EMBL" id="CR382134">
    <property type="protein sequence ID" value="CAR65477.1"/>
    <property type="molecule type" value="Genomic_DNA"/>
</dbReference>
<dbReference type="OrthoDB" id="10031169at2759"/>
<feature type="domain" description="Aminopeptidase N-like N-terminal" evidence="14">
    <location>
        <begin position="18"/>
        <end position="210"/>
    </location>
</feature>
<dbReference type="eggNOG" id="KOG1046">
    <property type="taxonomic scope" value="Eukaryota"/>
</dbReference>
<name>B5RSZ2_DEBHA</name>
<evidence type="ECO:0000259" key="12">
    <source>
        <dbReference type="Pfam" id="PF01433"/>
    </source>
</evidence>
<protein>
    <recommendedName>
        <fullName evidence="11">Aminopeptidase</fullName>
        <ecNumber evidence="11">3.4.11.-</ecNumber>
    </recommendedName>
</protein>
<dbReference type="GO" id="GO:0005737">
    <property type="term" value="C:cytoplasm"/>
    <property type="evidence" value="ECO:0007669"/>
    <property type="project" value="TreeGrafter"/>
</dbReference>
<keyword evidence="2 11" id="KW-0031">Aminopeptidase</keyword>
<dbReference type="InterPro" id="IPR027268">
    <property type="entry name" value="Peptidase_M4/M1_CTD_sf"/>
</dbReference>
<evidence type="ECO:0000313" key="15">
    <source>
        <dbReference type="EMBL" id="CAR65477.1"/>
    </source>
</evidence>
<evidence type="ECO:0000256" key="1">
    <source>
        <dbReference type="ARBA" id="ARBA00010136"/>
    </source>
</evidence>
<dbReference type="PRINTS" id="PR00756">
    <property type="entry name" value="ALADIPTASE"/>
</dbReference>
<dbReference type="KEGG" id="dha:DEHA2B09702g"/>
<evidence type="ECO:0000256" key="7">
    <source>
        <dbReference type="ARBA" id="ARBA00023049"/>
    </source>
</evidence>